<feature type="non-terminal residue" evidence="1">
    <location>
        <position position="1"/>
    </location>
</feature>
<keyword evidence="2" id="KW-1185">Reference proteome</keyword>
<accession>A0ABV0QIX9</accession>
<evidence type="ECO:0000313" key="1">
    <source>
        <dbReference type="EMBL" id="MEQ2195760.1"/>
    </source>
</evidence>
<evidence type="ECO:0008006" key="3">
    <source>
        <dbReference type="Google" id="ProtNLM"/>
    </source>
</evidence>
<sequence length="273" mass="30856">KIKPEDLVGLTFPHYAVRLVVTTGGENGDLNHRNGPWYNAVEHLCTDLITKFPQRSDCAVLQQVKQHPDETVADFLYRMEEAFNKHSGMERPADFTILGPWEKMLCGYIMEGLLPEIAAQTKTLYVGWRHGVRFEELKRHALHSDDVINDRKKKKVDKRETDFHNAALTLYCSTNQHGSFPRGRGRGRRAEVGEGDNGAAPMLAIIVESWDTGGMNVQRNCSGLTAVTNGGRTGPWIWLPLALRRGLLRSVRFHKHTHSCIMILIHIGCLQRP</sequence>
<reference evidence="1 2" key="1">
    <citation type="submission" date="2021-06" db="EMBL/GenBank/DDBJ databases">
        <authorList>
            <person name="Palmer J.M."/>
        </authorList>
    </citation>
    <scope>NUCLEOTIDE SEQUENCE [LARGE SCALE GENOMIC DNA]</scope>
    <source>
        <strain evidence="1 2">XC_2019</strain>
        <tissue evidence="1">Muscle</tissue>
    </source>
</reference>
<gene>
    <name evidence="1" type="ORF">XENOCAPTIV_017985</name>
</gene>
<protein>
    <recommendedName>
        <fullName evidence="3">Retrotransposon gag domain-containing protein</fullName>
    </recommendedName>
</protein>
<dbReference type="EMBL" id="JAHRIN010012168">
    <property type="protein sequence ID" value="MEQ2195760.1"/>
    <property type="molecule type" value="Genomic_DNA"/>
</dbReference>
<evidence type="ECO:0000313" key="2">
    <source>
        <dbReference type="Proteomes" id="UP001434883"/>
    </source>
</evidence>
<proteinExistence type="predicted"/>
<comment type="caution">
    <text evidence="1">The sequence shown here is derived from an EMBL/GenBank/DDBJ whole genome shotgun (WGS) entry which is preliminary data.</text>
</comment>
<name>A0ABV0QIX9_9TELE</name>
<organism evidence="1 2">
    <name type="scientific">Xenoophorus captivus</name>
    <dbReference type="NCBI Taxonomy" id="1517983"/>
    <lineage>
        <taxon>Eukaryota</taxon>
        <taxon>Metazoa</taxon>
        <taxon>Chordata</taxon>
        <taxon>Craniata</taxon>
        <taxon>Vertebrata</taxon>
        <taxon>Euteleostomi</taxon>
        <taxon>Actinopterygii</taxon>
        <taxon>Neopterygii</taxon>
        <taxon>Teleostei</taxon>
        <taxon>Neoteleostei</taxon>
        <taxon>Acanthomorphata</taxon>
        <taxon>Ovalentaria</taxon>
        <taxon>Atherinomorphae</taxon>
        <taxon>Cyprinodontiformes</taxon>
        <taxon>Goodeidae</taxon>
        <taxon>Xenoophorus</taxon>
    </lineage>
</organism>
<dbReference type="Proteomes" id="UP001434883">
    <property type="component" value="Unassembled WGS sequence"/>
</dbReference>